<evidence type="ECO:0000313" key="1">
    <source>
        <dbReference type="EMBL" id="ROR97523.1"/>
    </source>
</evidence>
<sequence>MRMTVFAVYGLESVATPTASRPRIVASLGTALPSGNPGVIGGMKPTA</sequence>
<dbReference type="Proteomes" id="UP000275356">
    <property type="component" value="Unassembled WGS sequence"/>
</dbReference>
<keyword evidence="2" id="KW-1185">Reference proteome</keyword>
<organism evidence="1 2">
    <name type="scientific">Salana multivorans</name>
    <dbReference type="NCBI Taxonomy" id="120377"/>
    <lineage>
        <taxon>Bacteria</taxon>
        <taxon>Bacillati</taxon>
        <taxon>Actinomycetota</taxon>
        <taxon>Actinomycetes</taxon>
        <taxon>Micrococcales</taxon>
        <taxon>Beutenbergiaceae</taxon>
        <taxon>Salana</taxon>
    </lineage>
</organism>
<name>A0A3N2DCM5_9MICO</name>
<gene>
    <name evidence="1" type="ORF">EDD28_2122</name>
</gene>
<dbReference type="AlphaFoldDB" id="A0A3N2DCM5"/>
<evidence type="ECO:0000313" key="2">
    <source>
        <dbReference type="Proteomes" id="UP000275356"/>
    </source>
</evidence>
<proteinExistence type="predicted"/>
<dbReference type="RefSeq" id="WP_170169429.1">
    <property type="nucleotide sequence ID" value="NZ_RKHQ01000001.1"/>
</dbReference>
<dbReference type="EMBL" id="RKHQ01000001">
    <property type="protein sequence ID" value="ROR97523.1"/>
    <property type="molecule type" value="Genomic_DNA"/>
</dbReference>
<reference evidence="1 2" key="1">
    <citation type="submission" date="2018-11" db="EMBL/GenBank/DDBJ databases">
        <title>Sequencing the genomes of 1000 actinobacteria strains.</title>
        <authorList>
            <person name="Klenk H.-P."/>
        </authorList>
    </citation>
    <scope>NUCLEOTIDE SEQUENCE [LARGE SCALE GENOMIC DNA]</scope>
    <source>
        <strain evidence="1 2">DSM 13521</strain>
    </source>
</reference>
<accession>A0A3N2DCM5</accession>
<comment type="caution">
    <text evidence="1">The sequence shown here is derived from an EMBL/GenBank/DDBJ whole genome shotgun (WGS) entry which is preliminary data.</text>
</comment>
<protein>
    <submittedName>
        <fullName evidence="1">Uncharacterized protein</fullName>
    </submittedName>
</protein>